<dbReference type="InterPro" id="IPR008948">
    <property type="entry name" value="L-Aspartase-like"/>
</dbReference>
<feature type="non-terminal residue" evidence="1">
    <location>
        <position position="87"/>
    </location>
</feature>
<dbReference type="AlphaFoldDB" id="X0VML8"/>
<dbReference type="Gene3D" id="1.10.275.10">
    <property type="entry name" value="Fumarase/aspartase (N-terminal domain)"/>
    <property type="match status" value="1"/>
</dbReference>
<dbReference type="InterPro" id="IPR024083">
    <property type="entry name" value="Fumarase/histidase_N"/>
</dbReference>
<evidence type="ECO:0008006" key="2">
    <source>
        <dbReference type="Google" id="ProtNLM"/>
    </source>
</evidence>
<dbReference type="SUPFAM" id="SSF48557">
    <property type="entry name" value="L-aspartase-like"/>
    <property type="match status" value="1"/>
</dbReference>
<sequence>MKTIFLGAEGMKLKHLIAIARNGAQVQLTTDAEKQIQKSRHLIESWVQDERRIYGITTGFGALSDVAISKADTRQLQKNILMSHAAG</sequence>
<dbReference type="EMBL" id="BARS01026172">
    <property type="protein sequence ID" value="GAG12427.1"/>
    <property type="molecule type" value="Genomic_DNA"/>
</dbReference>
<protein>
    <recommendedName>
        <fullName evidence="2">Histidine ammonia-lyase</fullName>
    </recommendedName>
</protein>
<gene>
    <name evidence="1" type="ORF">S01H1_41274</name>
</gene>
<evidence type="ECO:0000313" key="1">
    <source>
        <dbReference type="EMBL" id="GAG12427.1"/>
    </source>
</evidence>
<dbReference type="Pfam" id="PF00221">
    <property type="entry name" value="Lyase_aromatic"/>
    <property type="match status" value="1"/>
</dbReference>
<dbReference type="PANTHER" id="PTHR10362">
    <property type="entry name" value="HISTIDINE AMMONIA-LYASE"/>
    <property type="match status" value="1"/>
</dbReference>
<dbReference type="GO" id="GO:0003824">
    <property type="term" value="F:catalytic activity"/>
    <property type="evidence" value="ECO:0007669"/>
    <property type="project" value="InterPro"/>
</dbReference>
<accession>X0VML8</accession>
<dbReference type="InterPro" id="IPR001106">
    <property type="entry name" value="Aromatic_Lyase"/>
</dbReference>
<organism evidence="1">
    <name type="scientific">marine sediment metagenome</name>
    <dbReference type="NCBI Taxonomy" id="412755"/>
    <lineage>
        <taxon>unclassified sequences</taxon>
        <taxon>metagenomes</taxon>
        <taxon>ecological metagenomes</taxon>
    </lineage>
</organism>
<reference evidence="1" key="1">
    <citation type="journal article" date="2014" name="Front. Microbiol.">
        <title>High frequency of phylogenetically diverse reductive dehalogenase-homologous genes in deep subseafloor sedimentary metagenomes.</title>
        <authorList>
            <person name="Kawai M."/>
            <person name="Futagami T."/>
            <person name="Toyoda A."/>
            <person name="Takaki Y."/>
            <person name="Nishi S."/>
            <person name="Hori S."/>
            <person name="Arai W."/>
            <person name="Tsubouchi T."/>
            <person name="Morono Y."/>
            <person name="Uchiyama I."/>
            <person name="Ito T."/>
            <person name="Fujiyama A."/>
            <person name="Inagaki F."/>
            <person name="Takami H."/>
        </authorList>
    </citation>
    <scope>NUCLEOTIDE SEQUENCE</scope>
    <source>
        <strain evidence="1">Expedition CK06-06</strain>
    </source>
</reference>
<comment type="caution">
    <text evidence="1">The sequence shown here is derived from an EMBL/GenBank/DDBJ whole genome shotgun (WGS) entry which is preliminary data.</text>
</comment>
<name>X0VML8_9ZZZZ</name>
<proteinExistence type="predicted"/>